<proteinExistence type="predicted"/>
<evidence type="ECO:0000313" key="4">
    <source>
        <dbReference type="Proteomes" id="UP000473648"/>
    </source>
</evidence>
<dbReference type="EMBL" id="VOGB01000004">
    <property type="protein sequence ID" value="MQM72413.1"/>
    <property type="molecule type" value="Genomic_DNA"/>
</dbReference>
<feature type="compositionally biased region" description="Basic and acidic residues" evidence="1">
    <location>
        <begin position="94"/>
        <end position="111"/>
    </location>
</feature>
<evidence type="ECO:0000256" key="2">
    <source>
        <dbReference type="SAM" id="Phobius"/>
    </source>
</evidence>
<accession>A0A6L5GQL7</accession>
<reference evidence="3" key="1">
    <citation type="journal article" date="2020" name="Appl. Environ. Microbiol.">
        <title>Medium-Chain Fatty Acid Synthesis by 'Candidatus Weimeria bifida' gen. nov., sp. nov., and 'Candidatus Pseudoramibacter fermentans' sp. nov.</title>
        <authorList>
            <person name="Scarborough M.J."/>
            <person name="Myers K.S."/>
            <person name="Donohue T.J."/>
            <person name="Noguera D.R."/>
        </authorList>
    </citation>
    <scope>NUCLEOTIDE SEQUENCE</scope>
    <source>
        <strain evidence="3">EUB1.1</strain>
    </source>
</reference>
<keyword evidence="2" id="KW-0472">Membrane</keyword>
<dbReference type="Proteomes" id="UP000473648">
    <property type="component" value="Unassembled WGS sequence"/>
</dbReference>
<organism evidence="3 4">
    <name type="scientific">Candidatus Pseudoramibacter fermentans</name>
    <dbReference type="NCBI Taxonomy" id="2594427"/>
    <lineage>
        <taxon>Bacteria</taxon>
        <taxon>Bacillati</taxon>
        <taxon>Bacillota</taxon>
        <taxon>Clostridia</taxon>
        <taxon>Eubacteriales</taxon>
        <taxon>Eubacteriaceae</taxon>
        <taxon>Pseudoramibacter</taxon>
    </lineage>
</organism>
<protein>
    <submittedName>
        <fullName evidence="3">Uncharacterized protein</fullName>
    </submittedName>
</protein>
<feature type="region of interest" description="Disordered" evidence="1">
    <location>
        <begin position="94"/>
        <end position="153"/>
    </location>
</feature>
<dbReference type="AlphaFoldDB" id="A0A6L5GQL7"/>
<sequence length="153" mass="16646">MEKHKLGWRSIVLNVLAIIFLAAFFYGIFISVSQVASMVAQYKAMGTSIPTSYAVQQIVFAIMQYALPELFFAVMCAVVSKIIDHMGIGADKAAQKADKAEDKAEETKTEDTPAEDETASEEAVPSTEELNVEPAESSEEADASEEKEDAEEA</sequence>
<keyword evidence="4" id="KW-1185">Reference proteome</keyword>
<evidence type="ECO:0000313" key="3">
    <source>
        <dbReference type="EMBL" id="MQM72413.1"/>
    </source>
</evidence>
<comment type="caution">
    <text evidence="3">The sequence shown here is derived from an EMBL/GenBank/DDBJ whole genome shotgun (WGS) entry which is preliminary data.</text>
</comment>
<keyword evidence="2" id="KW-1133">Transmembrane helix</keyword>
<feature type="transmembrane region" description="Helical" evidence="2">
    <location>
        <begin position="12"/>
        <end position="33"/>
    </location>
</feature>
<feature type="compositionally biased region" description="Acidic residues" evidence="1">
    <location>
        <begin position="136"/>
        <end position="153"/>
    </location>
</feature>
<keyword evidence="2" id="KW-0812">Transmembrane</keyword>
<feature type="transmembrane region" description="Helical" evidence="2">
    <location>
        <begin position="53"/>
        <end position="79"/>
    </location>
</feature>
<gene>
    <name evidence="3" type="ORF">FRC53_03080</name>
</gene>
<name>A0A6L5GQL7_9FIRM</name>
<evidence type="ECO:0000256" key="1">
    <source>
        <dbReference type="SAM" id="MobiDB-lite"/>
    </source>
</evidence>